<protein>
    <submittedName>
        <fullName evidence="2">Uncharacterized protein</fullName>
    </submittedName>
</protein>
<evidence type="ECO:0000313" key="3">
    <source>
        <dbReference type="Proteomes" id="UP000653674"/>
    </source>
</evidence>
<dbReference type="Proteomes" id="UP000653674">
    <property type="component" value="Unassembled WGS sequence"/>
</dbReference>
<name>A0A8J3PLW9_9ACTN</name>
<proteinExistence type="predicted"/>
<keyword evidence="1" id="KW-0812">Transmembrane</keyword>
<evidence type="ECO:0000256" key="1">
    <source>
        <dbReference type="SAM" id="Phobius"/>
    </source>
</evidence>
<evidence type="ECO:0000313" key="2">
    <source>
        <dbReference type="EMBL" id="GIG74926.1"/>
    </source>
</evidence>
<accession>A0A8J3PLW9</accession>
<keyword evidence="1" id="KW-0472">Membrane</keyword>
<sequence>MGEVRPSAVSMITAVNTEPITIDGVAGPVVVATNALWGHRALTVGGQPAPRVGKHQYTLPATAGGTVYATVRSAYGDPYPTVEVNGVRHRTGPKIPVVLRVLSLLPFALAIGGGLVGGLFGALGVLANVAVARTRIPSIVKALIMVGVAVVACLVMLAVAVALALSGVTSQS</sequence>
<feature type="transmembrane region" description="Helical" evidence="1">
    <location>
        <begin position="143"/>
        <end position="165"/>
    </location>
</feature>
<feature type="transmembrane region" description="Helical" evidence="1">
    <location>
        <begin position="107"/>
        <end position="131"/>
    </location>
</feature>
<comment type="caution">
    <text evidence="2">The sequence shown here is derived from an EMBL/GenBank/DDBJ whole genome shotgun (WGS) entry which is preliminary data.</text>
</comment>
<gene>
    <name evidence="2" type="ORF">Pfl04_33300</name>
</gene>
<dbReference type="AlphaFoldDB" id="A0A8J3PLW9"/>
<keyword evidence="1" id="KW-1133">Transmembrane helix</keyword>
<keyword evidence="3" id="KW-1185">Reference proteome</keyword>
<dbReference type="EMBL" id="BONU01000024">
    <property type="protein sequence ID" value="GIG74926.1"/>
    <property type="molecule type" value="Genomic_DNA"/>
</dbReference>
<reference evidence="2" key="1">
    <citation type="submission" date="2021-01" db="EMBL/GenBank/DDBJ databases">
        <title>Whole genome shotgun sequence of Planosporangium flavigriseum NBRC 105377.</title>
        <authorList>
            <person name="Komaki H."/>
            <person name="Tamura T."/>
        </authorList>
    </citation>
    <scope>NUCLEOTIDE SEQUENCE</scope>
    <source>
        <strain evidence="2">NBRC 105377</strain>
    </source>
</reference>
<organism evidence="2 3">
    <name type="scientific">Planosporangium flavigriseum</name>
    <dbReference type="NCBI Taxonomy" id="373681"/>
    <lineage>
        <taxon>Bacteria</taxon>
        <taxon>Bacillati</taxon>
        <taxon>Actinomycetota</taxon>
        <taxon>Actinomycetes</taxon>
        <taxon>Micromonosporales</taxon>
        <taxon>Micromonosporaceae</taxon>
        <taxon>Planosporangium</taxon>
    </lineage>
</organism>